<dbReference type="GO" id="GO:0016192">
    <property type="term" value="P:vesicle-mediated transport"/>
    <property type="evidence" value="ECO:0007669"/>
    <property type="project" value="TreeGrafter"/>
</dbReference>
<feature type="transmembrane region" description="Helical" evidence="6">
    <location>
        <begin position="113"/>
        <end position="134"/>
    </location>
</feature>
<evidence type="ECO:0000256" key="3">
    <source>
        <dbReference type="ARBA" id="ARBA00022692"/>
    </source>
</evidence>
<protein>
    <recommendedName>
        <fullName evidence="6">Golgi apparatus membrane protein TVP23 homolog</fullName>
    </recommendedName>
</protein>
<dbReference type="Proteomes" id="UP000192578">
    <property type="component" value="Unassembled WGS sequence"/>
</dbReference>
<reference evidence="8" key="1">
    <citation type="submission" date="2017-01" db="EMBL/GenBank/DDBJ databases">
        <title>Comparative genomics of anhydrobiosis in the tardigrade Hypsibius dujardini.</title>
        <authorList>
            <person name="Yoshida Y."/>
            <person name="Koutsovoulos G."/>
            <person name="Laetsch D."/>
            <person name="Stevens L."/>
            <person name="Kumar S."/>
            <person name="Horikawa D."/>
            <person name="Ishino K."/>
            <person name="Komine S."/>
            <person name="Tomita M."/>
            <person name="Blaxter M."/>
            <person name="Arakawa K."/>
        </authorList>
    </citation>
    <scope>NUCLEOTIDE SEQUENCE [LARGE SCALE GENOMIC DNA]</scope>
    <source>
        <strain evidence="8">Z151</strain>
    </source>
</reference>
<dbReference type="AlphaFoldDB" id="A0A9X6NBK8"/>
<evidence type="ECO:0000256" key="4">
    <source>
        <dbReference type="ARBA" id="ARBA00022989"/>
    </source>
</evidence>
<proteinExistence type="inferred from homology"/>
<keyword evidence="5 6" id="KW-0472">Membrane</keyword>
<dbReference type="Pfam" id="PF05832">
    <property type="entry name" value="DUF846"/>
    <property type="match status" value="1"/>
</dbReference>
<keyword evidence="8" id="KW-1185">Reference proteome</keyword>
<organism evidence="7 8">
    <name type="scientific">Hypsibius exemplaris</name>
    <name type="common">Freshwater tardigrade</name>
    <dbReference type="NCBI Taxonomy" id="2072580"/>
    <lineage>
        <taxon>Eukaryota</taxon>
        <taxon>Metazoa</taxon>
        <taxon>Ecdysozoa</taxon>
        <taxon>Tardigrada</taxon>
        <taxon>Eutardigrada</taxon>
        <taxon>Parachela</taxon>
        <taxon>Hypsibioidea</taxon>
        <taxon>Hypsibiidae</taxon>
        <taxon>Hypsibius</taxon>
    </lineage>
</organism>
<gene>
    <name evidence="7" type="ORF">BV898_14785</name>
</gene>
<evidence type="ECO:0000256" key="6">
    <source>
        <dbReference type="RuleBase" id="RU361206"/>
    </source>
</evidence>
<evidence type="ECO:0000256" key="2">
    <source>
        <dbReference type="ARBA" id="ARBA00005467"/>
    </source>
</evidence>
<dbReference type="OrthoDB" id="2151161at2759"/>
<evidence type="ECO:0000256" key="1">
    <source>
        <dbReference type="ARBA" id="ARBA00004141"/>
    </source>
</evidence>
<feature type="transmembrane region" description="Helical" evidence="6">
    <location>
        <begin position="140"/>
        <end position="159"/>
    </location>
</feature>
<keyword evidence="3 6" id="KW-0812">Transmembrane</keyword>
<dbReference type="GO" id="GO:0000139">
    <property type="term" value="C:Golgi membrane"/>
    <property type="evidence" value="ECO:0007669"/>
    <property type="project" value="TreeGrafter"/>
</dbReference>
<dbReference type="GO" id="GO:0009306">
    <property type="term" value="P:protein secretion"/>
    <property type="evidence" value="ECO:0007669"/>
    <property type="project" value="TreeGrafter"/>
</dbReference>
<comment type="similarity">
    <text evidence="2 6">Belongs to the TVP23 family.</text>
</comment>
<dbReference type="InterPro" id="IPR008564">
    <property type="entry name" value="TVP23-like"/>
</dbReference>
<name>A0A9X6NBK8_HYPEX</name>
<evidence type="ECO:0000313" key="7">
    <source>
        <dbReference type="EMBL" id="OWA50263.1"/>
    </source>
</evidence>
<comment type="caution">
    <text evidence="7">The sequence shown here is derived from an EMBL/GenBank/DDBJ whole genome shotgun (WGS) entry which is preliminary data.</text>
</comment>
<keyword evidence="4 6" id="KW-1133">Transmembrane helix</keyword>
<comment type="subcellular location">
    <subcellularLocation>
        <location evidence="1 6">Membrane</location>
        <topology evidence="1 6">Multi-pass membrane protein</topology>
    </subcellularLocation>
</comment>
<evidence type="ECO:0000256" key="5">
    <source>
        <dbReference type="ARBA" id="ARBA00023136"/>
    </source>
</evidence>
<dbReference type="PANTHER" id="PTHR13019:SF25">
    <property type="entry name" value="GOLGI APPARATUS MEMBRANE PROTEIN TVP23 HOMOLOG"/>
    <property type="match status" value="1"/>
</dbReference>
<dbReference type="PANTHER" id="PTHR13019">
    <property type="entry name" value="GOLGI APPARATUS MEMBRANE PROTEIN TVP23"/>
    <property type="match status" value="1"/>
</dbReference>
<evidence type="ECO:0000313" key="8">
    <source>
        <dbReference type="Proteomes" id="UP000192578"/>
    </source>
</evidence>
<accession>A0A9X6NBK8</accession>
<feature type="transmembrane region" description="Helical" evidence="6">
    <location>
        <begin position="37"/>
        <end position="67"/>
    </location>
</feature>
<sequence>MSGYEFGVGDDMNVANQGRFHQPGYVALHLVFRTAGFLTYLICSLIISSFVTSFVIVVVFLSFDFWIVKNVTGRKLVGLRWWNYVNDDGESKWIYESRKPEELKLLSSKEKNIFWIALVAFQGIWIALAFVALFTISLKWFILVCIANFLNGANLFGYIKCRYGKNDAQNAAMKFMAPQLLRNAWSGVTSKFSRKDNTTDDYRNLQEER</sequence>
<dbReference type="EMBL" id="MTYJ01000186">
    <property type="protein sequence ID" value="OWA50263.1"/>
    <property type="molecule type" value="Genomic_DNA"/>
</dbReference>